<dbReference type="EMBL" id="JABWDY010014757">
    <property type="protein sequence ID" value="KAF5197400.1"/>
    <property type="molecule type" value="Genomic_DNA"/>
</dbReference>
<accession>A0A7J6WLC4</accession>
<name>A0A7J6WLC4_THATH</name>
<organism evidence="2 3">
    <name type="scientific">Thalictrum thalictroides</name>
    <name type="common">Rue-anemone</name>
    <name type="synonym">Anemone thalictroides</name>
    <dbReference type="NCBI Taxonomy" id="46969"/>
    <lineage>
        <taxon>Eukaryota</taxon>
        <taxon>Viridiplantae</taxon>
        <taxon>Streptophyta</taxon>
        <taxon>Embryophyta</taxon>
        <taxon>Tracheophyta</taxon>
        <taxon>Spermatophyta</taxon>
        <taxon>Magnoliopsida</taxon>
        <taxon>Ranunculales</taxon>
        <taxon>Ranunculaceae</taxon>
        <taxon>Thalictroideae</taxon>
        <taxon>Thalictrum</taxon>
    </lineage>
</organism>
<feature type="chain" id="PRO_5029546908" evidence="1">
    <location>
        <begin position="20"/>
        <end position="136"/>
    </location>
</feature>
<feature type="signal peptide" evidence="1">
    <location>
        <begin position="1"/>
        <end position="19"/>
    </location>
</feature>
<keyword evidence="1" id="KW-0732">Signal</keyword>
<dbReference type="Proteomes" id="UP000554482">
    <property type="component" value="Unassembled WGS sequence"/>
</dbReference>
<evidence type="ECO:0000313" key="3">
    <source>
        <dbReference type="Proteomes" id="UP000554482"/>
    </source>
</evidence>
<gene>
    <name evidence="2" type="ORF">FRX31_013015</name>
</gene>
<dbReference type="AlphaFoldDB" id="A0A7J6WLC4"/>
<proteinExistence type="predicted"/>
<keyword evidence="2" id="KW-0548">Nucleotidyltransferase</keyword>
<evidence type="ECO:0000256" key="1">
    <source>
        <dbReference type="SAM" id="SignalP"/>
    </source>
</evidence>
<sequence>MCQALNETILHLFLHCSVALEVWKCLTQPYLDVYGMIFGVDTLVDWLKLWPIRGIQSFGRLVWKLLPYGVFWILWKTRNTKIFDNQEVKVEKICSEIKATVWYWCACSAHRRNFNFRDLIVSWNAIIKGDFVFDPG</sequence>
<reference evidence="2 3" key="1">
    <citation type="submission" date="2020-06" db="EMBL/GenBank/DDBJ databases">
        <title>Transcriptomic and genomic resources for Thalictrum thalictroides and T. hernandezii: Facilitating candidate gene discovery in an emerging model plant lineage.</title>
        <authorList>
            <person name="Arias T."/>
            <person name="Riano-Pachon D.M."/>
            <person name="Di Stilio V.S."/>
        </authorList>
    </citation>
    <scope>NUCLEOTIDE SEQUENCE [LARGE SCALE GENOMIC DNA]</scope>
    <source>
        <strain evidence="3">cv. WT478/WT964</strain>
        <tissue evidence="2">Leaves</tissue>
    </source>
</reference>
<protein>
    <submittedName>
        <fullName evidence="2">Reverse transcriptase zinc-binding domain</fullName>
    </submittedName>
</protein>
<keyword evidence="2" id="KW-0808">Transferase</keyword>
<keyword evidence="2" id="KW-0695">RNA-directed DNA polymerase</keyword>
<keyword evidence="3" id="KW-1185">Reference proteome</keyword>
<evidence type="ECO:0000313" key="2">
    <source>
        <dbReference type="EMBL" id="KAF5197400.1"/>
    </source>
</evidence>
<comment type="caution">
    <text evidence="2">The sequence shown here is derived from an EMBL/GenBank/DDBJ whole genome shotgun (WGS) entry which is preliminary data.</text>
</comment>
<dbReference type="OrthoDB" id="691180at2759"/>
<dbReference type="GO" id="GO:0003964">
    <property type="term" value="F:RNA-directed DNA polymerase activity"/>
    <property type="evidence" value="ECO:0007669"/>
    <property type="project" value="UniProtKB-KW"/>
</dbReference>